<evidence type="ECO:0000313" key="2">
    <source>
        <dbReference type="WBParaSite" id="PS1159_v2.g17841.t1"/>
    </source>
</evidence>
<evidence type="ECO:0000313" key="1">
    <source>
        <dbReference type="Proteomes" id="UP000887580"/>
    </source>
</evidence>
<reference evidence="2" key="1">
    <citation type="submission" date="2022-11" db="UniProtKB">
        <authorList>
            <consortium name="WormBaseParasite"/>
        </authorList>
    </citation>
    <scope>IDENTIFICATION</scope>
</reference>
<organism evidence="1 2">
    <name type="scientific">Panagrolaimus sp. PS1159</name>
    <dbReference type="NCBI Taxonomy" id="55785"/>
    <lineage>
        <taxon>Eukaryota</taxon>
        <taxon>Metazoa</taxon>
        <taxon>Ecdysozoa</taxon>
        <taxon>Nematoda</taxon>
        <taxon>Chromadorea</taxon>
        <taxon>Rhabditida</taxon>
        <taxon>Tylenchina</taxon>
        <taxon>Panagrolaimomorpha</taxon>
        <taxon>Panagrolaimoidea</taxon>
        <taxon>Panagrolaimidae</taxon>
        <taxon>Panagrolaimus</taxon>
    </lineage>
</organism>
<sequence>MATFKTTFCFLAITALSAAAFLKKANDQIIELPDGFKDILSSDMLEEINHVRNNASLNITEKYDKIDKIILTAPESTLDKLPWPQGFNELPINIQQKFQNVRKNGTLTWDEKQKMYKAMIKSLPEQYRHLMMPAFAGGRRCLPYFYWCFKKT</sequence>
<protein>
    <submittedName>
        <fullName evidence="2">Uncharacterized protein</fullName>
    </submittedName>
</protein>
<proteinExistence type="predicted"/>
<name>A0AC35FKL2_9BILA</name>
<dbReference type="Proteomes" id="UP000887580">
    <property type="component" value="Unplaced"/>
</dbReference>
<accession>A0AC35FKL2</accession>
<dbReference type="WBParaSite" id="PS1159_v2.g17841.t1">
    <property type="protein sequence ID" value="PS1159_v2.g17841.t1"/>
    <property type="gene ID" value="PS1159_v2.g17841"/>
</dbReference>